<dbReference type="PANTHER" id="PTHR47338:SF10">
    <property type="entry name" value="TRANSCRIPTION FACTOR DOMAIN-CONTAINING PROTEIN-RELATED"/>
    <property type="match status" value="1"/>
</dbReference>
<dbReference type="InterPro" id="IPR007219">
    <property type="entry name" value="XnlR_reg_dom"/>
</dbReference>
<evidence type="ECO:0000256" key="4">
    <source>
        <dbReference type="ARBA" id="ARBA00023163"/>
    </source>
</evidence>
<keyword evidence="2" id="KW-0479">Metal-binding</keyword>
<sequence>MTALTAFVLGPITFWPPADITLCLKALLASCPSESETSGSEDGLSKIRVECLLAYYEFHHLPGSAAWMRVSRLTRKAHGLGLNQIENPDLCSAFDADTTSHDTAEDWRLVWWCIYCLDSYSNISSGSPFVVDPESINTALPSRLVNGDLPVAPSDSQPQRIFLADDLNDLWETVQQIVKGHHAVDLNLHLVATTVLRRAGHLLRIRSEKGPGSVQARLDGLKRSLALLRLALPSRYFHPSRLVINGESKKQHHMRLTNLLLMHMAFLIVALPGDRAEDGAGWTDCLQSAFHPAQDIASVVENWNNNFNSQTDPAICLIIYAALQVLYLHRRSGIGSTPSSHTMQSENLLHLFLTQFGGIWSLPRKLAQLYCVARETDAGPLSSAEIDILLKRARTPLHPKFANSHLMVTEHPSSTTFPDLTLDFIDPVELLSFVL</sequence>
<dbReference type="PANTHER" id="PTHR47338">
    <property type="entry name" value="ZN(II)2CYS6 TRANSCRIPTION FACTOR (EUROFUNG)-RELATED"/>
    <property type="match status" value="1"/>
</dbReference>
<dbReference type="InterPro" id="IPR050815">
    <property type="entry name" value="TF_fung"/>
</dbReference>
<evidence type="ECO:0000256" key="3">
    <source>
        <dbReference type="ARBA" id="ARBA00023015"/>
    </source>
</evidence>
<keyword evidence="3" id="KW-0805">Transcription regulation</keyword>
<evidence type="ECO:0000313" key="7">
    <source>
        <dbReference type="EMBL" id="KAI1856448.1"/>
    </source>
</evidence>
<evidence type="ECO:0000256" key="5">
    <source>
        <dbReference type="ARBA" id="ARBA00023242"/>
    </source>
</evidence>
<evidence type="ECO:0000256" key="1">
    <source>
        <dbReference type="ARBA" id="ARBA00004123"/>
    </source>
</evidence>
<evidence type="ECO:0000256" key="2">
    <source>
        <dbReference type="ARBA" id="ARBA00022723"/>
    </source>
</evidence>
<dbReference type="GO" id="GO:0006351">
    <property type="term" value="P:DNA-templated transcription"/>
    <property type="evidence" value="ECO:0007669"/>
    <property type="project" value="InterPro"/>
</dbReference>
<dbReference type="SMART" id="SM00906">
    <property type="entry name" value="Fungal_trans"/>
    <property type="match status" value="1"/>
</dbReference>
<dbReference type="EMBL" id="JAFIMR010000044">
    <property type="protein sequence ID" value="KAI1856448.1"/>
    <property type="molecule type" value="Genomic_DNA"/>
</dbReference>
<evidence type="ECO:0000313" key="8">
    <source>
        <dbReference type="Proteomes" id="UP000829685"/>
    </source>
</evidence>
<dbReference type="GO" id="GO:0000981">
    <property type="term" value="F:DNA-binding transcription factor activity, RNA polymerase II-specific"/>
    <property type="evidence" value="ECO:0007669"/>
    <property type="project" value="InterPro"/>
</dbReference>
<keyword evidence="5" id="KW-0539">Nucleus</keyword>
<proteinExistence type="predicted"/>
<dbReference type="CDD" id="cd12148">
    <property type="entry name" value="fungal_TF_MHR"/>
    <property type="match status" value="1"/>
</dbReference>
<evidence type="ECO:0000259" key="6">
    <source>
        <dbReference type="SMART" id="SM00906"/>
    </source>
</evidence>
<name>A0A9Q0AJB7_9PEZI</name>
<dbReference type="Proteomes" id="UP000829685">
    <property type="component" value="Unassembled WGS sequence"/>
</dbReference>
<protein>
    <recommendedName>
        <fullName evidence="6">Xylanolytic transcriptional activator regulatory domain-containing protein</fullName>
    </recommendedName>
</protein>
<feature type="domain" description="Xylanolytic transcriptional activator regulatory" evidence="6">
    <location>
        <begin position="66"/>
        <end position="147"/>
    </location>
</feature>
<gene>
    <name evidence="7" type="ORF">JX265_011695</name>
</gene>
<dbReference type="Pfam" id="PF04082">
    <property type="entry name" value="Fungal_trans"/>
    <property type="match status" value="1"/>
</dbReference>
<dbReference type="GO" id="GO:0008270">
    <property type="term" value="F:zinc ion binding"/>
    <property type="evidence" value="ECO:0007669"/>
    <property type="project" value="InterPro"/>
</dbReference>
<dbReference type="GO" id="GO:0005634">
    <property type="term" value="C:nucleus"/>
    <property type="evidence" value="ECO:0007669"/>
    <property type="project" value="UniProtKB-SubCell"/>
</dbReference>
<reference evidence="7" key="1">
    <citation type="submission" date="2021-03" db="EMBL/GenBank/DDBJ databases">
        <title>Revisited historic fungal species revealed as producer of novel bioactive compounds through whole genome sequencing and comparative genomics.</title>
        <authorList>
            <person name="Vignolle G.A."/>
            <person name="Hochenegger N."/>
            <person name="Mach R.L."/>
            <person name="Mach-Aigner A.R."/>
            <person name="Javad Rahimi M."/>
            <person name="Salim K.A."/>
            <person name="Chan C.M."/>
            <person name="Lim L.B.L."/>
            <person name="Cai F."/>
            <person name="Druzhinina I.S."/>
            <person name="U'Ren J.M."/>
            <person name="Derntl C."/>
        </authorList>
    </citation>
    <scope>NUCLEOTIDE SEQUENCE</scope>
    <source>
        <strain evidence="7">TUCIM 5799</strain>
    </source>
</reference>
<dbReference type="GO" id="GO:0003677">
    <property type="term" value="F:DNA binding"/>
    <property type="evidence" value="ECO:0007669"/>
    <property type="project" value="InterPro"/>
</dbReference>
<dbReference type="AlphaFoldDB" id="A0A9Q0AJB7"/>
<keyword evidence="8" id="KW-1185">Reference proteome</keyword>
<organism evidence="7 8">
    <name type="scientific">Neoarthrinium moseri</name>
    <dbReference type="NCBI Taxonomy" id="1658444"/>
    <lineage>
        <taxon>Eukaryota</taxon>
        <taxon>Fungi</taxon>
        <taxon>Dikarya</taxon>
        <taxon>Ascomycota</taxon>
        <taxon>Pezizomycotina</taxon>
        <taxon>Sordariomycetes</taxon>
        <taxon>Xylariomycetidae</taxon>
        <taxon>Amphisphaeriales</taxon>
        <taxon>Apiosporaceae</taxon>
        <taxon>Neoarthrinium</taxon>
    </lineage>
</organism>
<accession>A0A9Q0AJB7</accession>
<comment type="subcellular location">
    <subcellularLocation>
        <location evidence="1">Nucleus</location>
    </subcellularLocation>
</comment>
<keyword evidence="4" id="KW-0804">Transcription</keyword>
<comment type="caution">
    <text evidence="7">The sequence shown here is derived from an EMBL/GenBank/DDBJ whole genome shotgun (WGS) entry which is preliminary data.</text>
</comment>